<proteinExistence type="predicted"/>
<dbReference type="RefSeq" id="WP_212016967.1">
    <property type="nucleotide sequence ID" value="NZ_JAAFYZ010000160.1"/>
</dbReference>
<evidence type="ECO:0000313" key="2">
    <source>
        <dbReference type="EMBL" id="MBS2551896.1"/>
    </source>
</evidence>
<organism evidence="2 3">
    <name type="scientific">Catenulispora pinistramenti</name>
    <dbReference type="NCBI Taxonomy" id="2705254"/>
    <lineage>
        <taxon>Bacteria</taxon>
        <taxon>Bacillati</taxon>
        <taxon>Actinomycetota</taxon>
        <taxon>Actinomycetes</taxon>
        <taxon>Catenulisporales</taxon>
        <taxon>Catenulisporaceae</taxon>
        <taxon>Catenulispora</taxon>
    </lineage>
</organism>
<reference evidence="2 3" key="1">
    <citation type="submission" date="2020-02" db="EMBL/GenBank/DDBJ databases">
        <title>Acidophilic actinobacteria isolated from forest soil.</title>
        <authorList>
            <person name="Golinska P."/>
        </authorList>
    </citation>
    <scope>NUCLEOTIDE SEQUENCE [LARGE SCALE GENOMIC DNA]</scope>
    <source>
        <strain evidence="2 3">NL8</strain>
    </source>
</reference>
<comment type="caution">
    <text evidence="2">The sequence shown here is derived from an EMBL/GenBank/DDBJ whole genome shotgun (WGS) entry which is preliminary data.</text>
</comment>
<keyword evidence="3" id="KW-1185">Reference proteome</keyword>
<dbReference type="Proteomes" id="UP000730482">
    <property type="component" value="Unassembled WGS sequence"/>
</dbReference>
<keyword evidence="1" id="KW-0862">Zinc</keyword>
<dbReference type="Pfam" id="PF02585">
    <property type="entry name" value="PIG-L"/>
    <property type="match status" value="1"/>
</dbReference>
<dbReference type="Gene3D" id="3.40.50.10320">
    <property type="entry name" value="LmbE-like"/>
    <property type="match status" value="1"/>
</dbReference>
<accession>A0ABS5L0S5</accession>
<sequence length="226" mass="24034">MKVLAVGAHPDDVELGCGAALLAHRARGDDVGLLVLTGGEHGPQGQSSRMSEQEIAASILGAELFWGGFEDGAVPEGRAGVAVVEKAIRATGADVVYTHSPRDSHQDHRSAAVATLAAGRHVTRILMYETPSSLGFAPTVFVDAAEHLSGKLKALRAHVSQVLQNRMVDLEAVAAQARFRGFQARLRHAEGFETERFAWDLSGLPRVVPGADRTVADVEYAPSGRR</sequence>
<dbReference type="EMBL" id="JAAFYZ010000160">
    <property type="protein sequence ID" value="MBS2551896.1"/>
    <property type="molecule type" value="Genomic_DNA"/>
</dbReference>
<dbReference type="PANTHER" id="PTHR12993">
    <property type="entry name" value="N-ACETYLGLUCOSAMINYL-PHOSPHATIDYLINOSITOL DE-N-ACETYLASE-RELATED"/>
    <property type="match status" value="1"/>
</dbReference>
<gene>
    <name evidence="2" type="ORF">KGQ19_34035</name>
</gene>
<evidence type="ECO:0000256" key="1">
    <source>
        <dbReference type="ARBA" id="ARBA00022833"/>
    </source>
</evidence>
<dbReference type="InterPro" id="IPR024078">
    <property type="entry name" value="LmbE-like_dom_sf"/>
</dbReference>
<dbReference type="SUPFAM" id="SSF102588">
    <property type="entry name" value="LmbE-like"/>
    <property type="match status" value="1"/>
</dbReference>
<dbReference type="PANTHER" id="PTHR12993:SF30">
    <property type="entry name" value="N-ACETYL-ALPHA-D-GLUCOSAMINYL L-MALATE DEACETYLASE 1"/>
    <property type="match status" value="1"/>
</dbReference>
<dbReference type="InterPro" id="IPR003737">
    <property type="entry name" value="GlcNAc_PI_deacetylase-related"/>
</dbReference>
<name>A0ABS5L0S5_9ACTN</name>
<evidence type="ECO:0000313" key="3">
    <source>
        <dbReference type="Proteomes" id="UP000730482"/>
    </source>
</evidence>
<protein>
    <submittedName>
        <fullName evidence="2">PIG-L family deacetylase</fullName>
    </submittedName>
</protein>